<organism evidence="2 3">
    <name type="scientific">Tetrapyrgos nigripes</name>
    <dbReference type="NCBI Taxonomy" id="182062"/>
    <lineage>
        <taxon>Eukaryota</taxon>
        <taxon>Fungi</taxon>
        <taxon>Dikarya</taxon>
        <taxon>Basidiomycota</taxon>
        <taxon>Agaricomycotina</taxon>
        <taxon>Agaricomycetes</taxon>
        <taxon>Agaricomycetidae</taxon>
        <taxon>Agaricales</taxon>
        <taxon>Marasmiineae</taxon>
        <taxon>Marasmiaceae</taxon>
        <taxon>Tetrapyrgos</taxon>
    </lineage>
</organism>
<sequence length="177" mass="19863">MFLKTRLVSLTTCAAALLLLNQVSASDSEFDPSRYYKIQTAGYTLFRHGNITASKSAPQEFLEFTIRDSGSGYPDVYTIGYNSIRAAAPCSEGVVVSGFAYEPYAYTNKTTVKRISEGKYTIEQGYDGLIRCDDHDLYWSIEKGVSQDQLQGIPITLQRLDYSGDRFYQTFDITFAD</sequence>
<proteinExistence type="predicted"/>
<name>A0A8H5GK95_9AGAR</name>
<evidence type="ECO:0000313" key="3">
    <source>
        <dbReference type="Proteomes" id="UP000559256"/>
    </source>
</evidence>
<comment type="caution">
    <text evidence="2">The sequence shown here is derived from an EMBL/GenBank/DDBJ whole genome shotgun (WGS) entry which is preliminary data.</text>
</comment>
<feature type="signal peptide" evidence="1">
    <location>
        <begin position="1"/>
        <end position="25"/>
    </location>
</feature>
<evidence type="ECO:0000256" key="1">
    <source>
        <dbReference type="SAM" id="SignalP"/>
    </source>
</evidence>
<dbReference type="EMBL" id="JAACJM010000024">
    <property type="protein sequence ID" value="KAF5366285.1"/>
    <property type="molecule type" value="Genomic_DNA"/>
</dbReference>
<dbReference type="Proteomes" id="UP000559256">
    <property type="component" value="Unassembled WGS sequence"/>
</dbReference>
<evidence type="ECO:0000313" key="2">
    <source>
        <dbReference type="EMBL" id="KAF5366285.1"/>
    </source>
</evidence>
<keyword evidence="1" id="KW-0732">Signal</keyword>
<gene>
    <name evidence="2" type="ORF">D9758_005691</name>
</gene>
<reference evidence="2 3" key="1">
    <citation type="journal article" date="2020" name="ISME J.">
        <title>Uncovering the hidden diversity of litter-decomposition mechanisms in mushroom-forming fungi.</title>
        <authorList>
            <person name="Floudas D."/>
            <person name="Bentzer J."/>
            <person name="Ahren D."/>
            <person name="Johansson T."/>
            <person name="Persson P."/>
            <person name="Tunlid A."/>
        </authorList>
    </citation>
    <scope>NUCLEOTIDE SEQUENCE [LARGE SCALE GENOMIC DNA]</scope>
    <source>
        <strain evidence="2 3">CBS 291.85</strain>
    </source>
</reference>
<protein>
    <submittedName>
        <fullName evidence="2">Uncharacterized protein</fullName>
    </submittedName>
</protein>
<accession>A0A8H5GK95</accession>
<keyword evidence="3" id="KW-1185">Reference proteome</keyword>
<dbReference type="AlphaFoldDB" id="A0A8H5GK95"/>
<feature type="chain" id="PRO_5034094075" evidence="1">
    <location>
        <begin position="26"/>
        <end position="177"/>
    </location>
</feature>